<dbReference type="eggNOG" id="KOG0683">
    <property type="taxonomic scope" value="Eukaryota"/>
</dbReference>
<dbReference type="GO" id="GO:0004356">
    <property type="term" value="F:glutamine synthetase activity"/>
    <property type="evidence" value="ECO:0007669"/>
    <property type="project" value="InterPro"/>
</dbReference>
<dbReference type="InterPro" id="IPR036651">
    <property type="entry name" value="Gln_synt_N_sf"/>
</dbReference>
<reference evidence="5 6" key="1">
    <citation type="submission" date="2011-02" db="EMBL/GenBank/DDBJ databases">
        <title>The Genome Sequence of Sphaeroforma arctica JP610.</title>
        <authorList>
            <consortium name="The Broad Institute Genome Sequencing Platform"/>
            <person name="Russ C."/>
            <person name="Cuomo C."/>
            <person name="Young S.K."/>
            <person name="Zeng Q."/>
            <person name="Gargeya S."/>
            <person name="Alvarado L."/>
            <person name="Berlin A."/>
            <person name="Chapman S.B."/>
            <person name="Chen Z."/>
            <person name="Freedman E."/>
            <person name="Gellesch M."/>
            <person name="Goldberg J."/>
            <person name="Griggs A."/>
            <person name="Gujja S."/>
            <person name="Heilman E."/>
            <person name="Heiman D."/>
            <person name="Howarth C."/>
            <person name="Mehta T."/>
            <person name="Neiman D."/>
            <person name="Pearson M."/>
            <person name="Roberts A."/>
            <person name="Saif S."/>
            <person name="Shea T."/>
            <person name="Shenoy N."/>
            <person name="Sisk P."/>
            <person name="Stolte C."/>
            <person name="Sykes S."/>
            <person name="White J."/>
            <person name="Yandava C."/>
            <person name="Burger G."/>
            <person name="Gray M.W."/>
            <person name="Holland P.W.H."/>
            <person name="King N."/>
            <person name="Lang F.B.F."/>
            <person name="Roger A.J."/>
            <person name="Ruiz-Trillo I."/>
            <person name="Haas B."/>
            <person name="Nusbaum C."/>
            <person name="Birren B."/>
        </authorList>
    </citation>
    <scope>NUCLEOTIDE SEQUENCE [LARGE SCALE GENOMIC DNA]</scope>
    <source>
        <strain evidence="5 6">JP610</strain>
    </source>
</reference>
<dbReference type="AlphaFoldDB" id="A0A0L0FQ70"/>
<evidence type="ECO:0000256" key="2">
    <source>
        <dbReference type="PROSITE-ProRule" id="PRU01331"/>
    </source>
</evidence>
<organism evidence="5 6">
    <name type="scientific">Sphaeroforma arctica JP610</name>
    <dbReference type="NCBI Taxonomy" id="667725"/>
    <lineage>
        <taxon>Eukaryota</taxon>
        <taxon>Ichthyosporea</taxon>
        <taxon>Ichthyophonida</taxon>
        <taxon>Sphaeroforma</taxon>
    </lineage>
</organism>
<dbReference type="Pfam" id="PF00120">
    <property type="entry name" value="Gln-synt_C"/>
    <property type="match status" value="1"/>
</dbReference>
<dbReference type="GO" id="GO:0006542">
    <property type="term" value="P:glutamine biosynthetic process"/>
    <property type="evidence" value="ECO:0007669"/>
    <property type="project" value="InterPro"/>
</dbReference>
<accession>A0A0L0FQ70</accession>
<dbReference type="SMART" id="SM01230">
    <property type="entry name" value="Gln-synt_C"/>
    <property type="match status" value="1"/>
</dbReference>
<evidence type="ECO:0000259" key="4">
    <source>
        <dbReference type="PROSITE" id="PS51987"/>
    </source>
</evidence>
<keyword evidence="1" id="KW-0436">Ligase</keyword>
<protein>
    <recommendedName>
        <fullName evidence="4">GS catalytic domain-containing protein</fullName>
    </recommendedName>
</protein>
<dbReference type="Gene3D" id="3.10.20.70">
    <property type="entry name" value="Glutamine synthetase, N-terminal domain"/>
    <property type="match status" value="1"/>
</dbReference>
<proteinExistence type="inferred from homology"/>
<dbReference type="OrthoDB" id="77835at2759"/>
<dbReference type="GeneID" id="25909929"/>
<dbReference type="Proteomes" id="UP000054560">
    <property type="component" value="Unassembled WGS sequence"/>
</dbReference>
<dbReference type="InterPro" id="IPR008146">
    <property type="entry name" value="Gln_synth_cat_dom"/>
</dbReference>
<evidence type="ECO:0000256" key="1">
    <source>
        <dbReference type="ARBA" id="ARBA00022598"/>
    </source>
</evidence>
<evidence type="ECO:0000256" key="3">
    <source>
        <dbReference type="RuleBase" id="RU000384"/>
    </source>
</evidence>
<dbReference type="InterPro" id="IPR014746">
    <property type="entry name" value="Gln_synth/guanido_kin_cat_dom"/>
</dbReference>
<feature type="domain" description="GS catalytic" evidence="4">
    <location>
        <begin position="72"/>
        <end position="418"/>
    </location>
</feature>
<dbReference type="PANTHER" id="PTHR43785">
    <property type="entry name" value="GAMMA-GLUTAMYLPUTRESCINE SYNTHETASE"/>
    <property type="match status" value="1"/>
</dbReference>
<evidence type="ECO:0000313" key="5">
    <source>
        <dbReference type="EMBL" id="KNC78128.1"/>
    </source>
</evidence>
<dbReference type="Gene3D" id="3.30.590.10">
    <property type="entry name" value="Glutamine synthetase/guanido kinase, catalytic domain"/>
    <property type="match status" value="1"/>
</dbReference>
<dbReference type="SUPFAM" id="SSF55931">
    <property type="entry name" value="Glutamine synthetase/guanido kinase"/>
    <property type="match status" value="1"/>
</dbReference>
<dbReference type="EMBL" id="KQ242553">
    <property type="protein sequence ID" value="KNC78128.1"/>
    <property type="molecule type" value="Genomic_DNA"/>
</dbReference>
<comment type="similarity">
    <text evidence="2 3">Belongs to the glutamine synthetase family.</text>
</comment>
<dbReference type="PANTHER" id="PTHR43785:SF2">
    <property type="entry name" value="TYPE-1 GLUTAMINE SYNTHETASE 1"/>
    <property type="match status" value="1"/>
</dbReference>
<dbReference type="PROSITE" id="PS51987">
    <property type="entry name" value="GS_CATALYTIC"/>
    <property type="match status" value="1"/>
</dbReference>
<dbReference type="PROSITE" id="PS51257">
    <property type="entry name" value="PROKAR_LIPOPROTEIN"/>
    <property type="match status" value="1"/>
</dbReference>
<sequence>MIKGGGVSWCVAMQSCPVMADGVSADTGLTAVGEVFQVPDWTTLTKLPYHPAHARVMGDLYTRQGQPWELCQRGFLKRMIADAAALGFEIKAAFEPEFYILRRNSTTGELMSVDDDVYAAVMAMDKMAPVLDEIADALSEQGLIVEMCHPEAGPGQHELTVKYTDALGAADQHIIYRETVKAVAYKHGLVATFVPKLHSDKCGSGNHLHISVWKGGVNVMSDNSHLVDSRTGSNDSGLSETGQHFAAGVLHSLAGLMPLICPSTNSYRRLLPMHWSGAYRVWGIDNKEAAVRVPTNPHPKPYPTNIEVKPCDNSANPYLALGGVIVAGLDGIRQRRPLPQRMDVDPATLSELEREVADIQRLPETLVAAVKALQKNEVLKQALGEPLLKAIVGVRLAEWNAMHDMTLKEETKLLLNRY</sequence>
<name>A0A0L0FQ70_9EUKA</name>
<gene>
    <name evidence="5" type="ORF">SARC_09425</name>
</gene>
<keyword evidence="6" id="KW-1185">Reference proteome</keyword>
<dbReference type="RefSeq" id="XP_014152030.1">
    <property type="nucleotide sequence ID" value="XM_014296555.1"/>
</dbReference>
<evidence type="ECO:0000313" key="6">
    <source>
        <dbReference type="Proteomes" id="UP000054560"/>
    </source>
</evidence>
<dbReference type="STRING" id="667725.A0A0L0FQ70"/>